<reference evidence="2" key="1">
    <citation type="submission" date="2022-03" db="EMBL/GenBank/DDBJ databases">
        <authorList>
            <person name="Tunstrom K."/>
        </authorList>
    </citation>
    <scope>NUCLEOTIDE SEQUENCE</scope>
</reference>
<feature type="compositionally biased region" description="Basic residues" evidence="1">
    <location>
        <begin position="155"/>
        <end position="166"/>
    </location>
</feature>
<comment type="caution">
    <text evidence="2">The sequence shown here is derived from an EMBL/GenBank/DDBJ whole genome shotgun (WGS) entry which is preliminary data.</text>
</comment>
<protein>
    <submittedName>
        <fullName evidence="2">Uncharacterized protein</fullName>
    </submittedName>
</protein>
<proteinExistence type="predicted"/>
<keyword evidence="3" id="KW-1185">Reference proteome</keyword>
<accession>A0AAU9UIU5</accession>
<feature type="region of interest" description="Disordered" evidence="1">
    <location>
        <begin position="138"/>
        <end position="199"/>
    </location>
</feature>
<dbReference type="AlphaFoldDB" id="A0AAU9UIU5"/>
<gene>
    <name evidence="2" type="ORF">EEDITHA_LOCUS14487</name>
</gene>
<evidence type="ECO:0000313" key="3">
    <source>
        <dbReference type="Proteomes" id="UP001153954"/>
    </source>
</evidence>
<evidence type="ECO:0000256" key="1">
    <source>
        <dbReference type="SAM" id="MobiDB-lite"/>
    </source>
</evidence>
<organism evidence="2 3">
    <name type="scientific">Euphydryas editha</name>
    <name type="common">Edith's checkerspot</name>
    <dbReference type="NCBI Taxonomy" id="104508"/>
    <lineage>
        <taxon>Eukaryota</taxon>
        <taxon>Metazoa</taxon>
        <taxon>Ecdysozoa</taxon>
        <taxon>Arthropoda</taxon>
        <taxon>Hexapoda</taxon>
        <taxon>Insecta</taxon>
        <taxon>Pterygota</taxon>
        <taxon>Neoptera</taxon>
        <taxon>Endopterygota</taxon>
        <taxon>Lepidoptera</taxon>
        <taxon>Glossata</taxon>
        <taxon>Ditrysia</taxon>
        <taxon>Papilionoidea</taxon>
        <taxon>Nymphalidae</taxon>
        <taxon>Nymphalinae</taxon>
        <taxon>Euphydryas</taxon>
    </lineage>
</organism>
<dbReference type="Proteomes" id="UP001153954">
    <property type="component" value="Unassembled WGS sequence"/>
</dbReference>
<name>A0AAU9UIU5_EUPED</name>
<evidence type="ECO:0000313" key="2">
    <source>
        <dbReference type="EMBL" id="CAH2099526.1"/>
    </source>
</evidence>
<dbReference type="EMBL" id="CAKOGL010000022">
    <property type="protein sequence ID" value="CAH2099526.1"/>
    <property type="molecule type" value="Genomic_DNA"/>
</dbReference>
<feature type="compositionally biased region" description="Low complexity" evidence="1">
    <location>
        <begin position="171"/>
        <end position="185"/>
    </location>
</feature>
<sequence>MCTRRNILEKDDDIIEMPKSVEDLPRAEPIKPGHTLIQPSLGMLESAVKYPQKDVSGTAVYGNLKNLGLTYGKTNQRLSYGSFRKSNLIRHILEKDGDIVETPKSVEDLQKVEPGKYGQTSAVYENMKNLGLTFGNTNERLSHGSFRKSKDLLTRRKSNKRKKSKYRNRDSTASSSSEASSSSSDDSSDYESNPGNPFTVHKDKYKQNWLWNHFMDGDHMNVNPYAPQFSSGGPSGASLFFGRKWWYFNQDDYKPLQ</sequence>